<protein>
    <submittedName>
        <fullName evidence="2">Penicillin-binding protein</fullName>
    </submittedName>
</protein>
<dbReference type="PANTHER" id="PTHR46825">
    <property type="entry name" value="D-ALANYL-D-ALANINE-CARBOXYPEPTIDASE/ENDOPEPTIDASE AMPH"/>
    <property type="match status" value="1"/>
</dbReference>
<dbReference type="Proteomes" id="UP000028725">
    <property type="component" value="Unassembled WGS sequence"/>
</dbReference>
<dbReference type="Pfam" id="PF00144">
    <property type="entry name" value="Beta-lactamase"/>
    <property type="match status" value="1"/>
</dbReference>
<dbReference type="EMBL" id="JMCB01000014">
    <property type="protein sequence ID" value="KFE64368.1"/>
    <property type="molecule type" value="Genomic_DNA"/>
</dbReference>
<sequence length="525" mass="58207">MTFSKKDPIDALFRAWDRPDSPGCALGIYEDGEPLYMRGYGCAQLEHGVPITPTTVFHVASLSKQFTAMAVGLLAQSGRLSLDEDIRRYIPELPEGPLLTLRHFLHHLSGLRDQWDLLRLAGWRPADLRTTGDILRLVTRQKAQNFAPGTRFQYINTGYTLLGIAIERVTGVSLREYTEEHLFKPLGMLHTAFQDDHQRILPGRAQAYSMRPRGGWKINVPPYETVGPTGLFSTVEDFLLWERNFLRPIVGDAAFIQLAMAPGAFNDGRPVSYGFGLMLGEYRGLPIAEHSGGDAGYRAHYLRFPEQRLAVAVFANALEIHPTVLARQVADVLLEGRFQSAPEAAADNGPSGHELSSRVGLYRDQWSGITSKVELWEGRLFLVPSTGGVYELLPAGPERFRFLNVDAECQFTSAGQMLVKYGAQPTGLCERVALEACGTKALVGDYAGTYQSDELGVRWVLDVSGEALVLKRERFPDARIEFTADDEGTTALGDFHLRFTRDGGGRVNGLSLCAERVWNVSFARL</sequence>
<proteinExistence type="predicted"/>
<organism evidence="2 3">
    <name type="scientific">Hyalangium minutum</name>
    <dbReference type="NCBI Taxonomy" id="394096"/>
    <lineage>
        <taxon>Bacteria</taxon>
        <taxon>Pseudomonadati</taxon>
        <taxon>Myxococcota</taxon>
        <taxon>Myxococcia</taxon>
        <taxon>Myxococcales</taxon>
        <taxon>Cystobacterineae</taxon>
        <taxon>Archangiaceae</taxon>
        <taxon>Hyalangium</taxon>
    </lineage>
</organism>
<comment type="caution">
    <text evidence="2">The sequence shown here is derived from an EMBL/GenBank/DDBJ whole genome shotgun (WGS) entry which is preliminary data.</text>
</comment>
<dbReference type="STRING" id="394096.DB31_2162"/>
<feature type="domain" description="Beta-lactamase-related" evidence="1">
    <location>
        <begin position="17"/>
        <end position="320"/>
    </location>
</feature>
<dbReference type="AlphaFoldDB" id="A0A085W9K5"/>
<evidence type="ECO:0000313" key="2">
    <source>
        <dbReference type="EMBL" id="KFE64368.1"/>
    </source>
</evidence>
<dbReference type="InterPro" id="IPR001466">
    <property type="entry name" value="Beta-lactam-related"/>
</dbReference>
<dbReference type="SUPFAM" id="SSF56601">
    <property type="entry name" value="beta-lactamase/transpeptidase-like"/>
    <property type="match status" value="1"/>
</dbReference>
<dbReference type="InterPro" id="IPR050491">
    <property type="entry name" value="AmpC-like"/>
</dbReference>
<gene>
    <name evidence="2" type="ORF">DB31_2162</name>
</gene>
<reference evidence="2 3" key="1">
    <citation type="submission" date="2014-04" db="EMBL/GenBank/DDBJ databases">
        <title>Genome assembly of Hyalangium minutum DSM 14724.</title>
        <authorList>
            <person name="Sharma G."/>
            <person name="Subramanian S."/>
        </authorList>
    </citation>
    <scope>NUCLEOTIDE SEQUENCE [LARGE SCALE GENOMIC DNA]</scope>
    <source>
        <strain evidence="2 3">DSM 14724</strain>
    </source>
</reference>
<evidence type="ECO:0000259" key="1">
    <source>
        <dbReference type="Pfam" id="PF00144"/>
    </source>
</evidence>
<dbReference type="OrthoDB" id="5487213at2"/>
<dbReference type="PANTHER" id="PTHR46825:SF9">
    <property type="entry name" value="BETA-LACTAMASE-RELATED DOMAIN-CONTAINING PROTEIN"/>
    <property type="match status" value="1"/>
</dbReference>
<dbReference type="InterPro" id="IPR012338">
    <property type="entry name" value="Beta-lactam/transpept-like"/>
</dbReference>
<name>A0A085W9K5_9BACT</name>
<dbReference type="RefSeq" id="WP_044194474.1">
    <property type="nucleotide sequence ID" value="NZ_JMCB01000014.1"/>
</dbReference>
<accession>A0A085W9K5</accession>
<dbReference type="Gene3D" id="3.40.710.10">
    <property type="entry name" value="DD-peptidase/beta-lactamase superfamily"/>
    <property type="match status" value="1"/>
</dbReference>
<evidence type="ECO:0000313" key="3">
    <source>
        <dbReference type="Proteomes" id="UP000028725"/>
    </source>
</evidence>
<keyword evidence="3" id="KW-1185">Reference proteome</keyword>